<evidence type="ECO:0000313" key="13">
    <source>
        <dbReference type="Proteomes" id="UP000076858"/>
    </source>
</evidence>
<feature type="region of interest" description="Disordered" evidence="7">
    <location>
        <begin position="224"/>
        <end position="268"/>
    </location>
</feature>
<dbReference type="STRING" id="35525.A0A0P6E002"/>
<dbReference type="Pfam" id="PF04668">
    <property type="entry name" value="Tsg"/>
    <property type="match status" value="1"/>
</dbReference>
<evidence type="ECO:0000256" key="6">
    <source>
        <dbReference type="ARBA" id="ARBA00023180"/>
    </source>
</evidence>
<dbReference type="GO" id="GO:0005615">
    <property type="term" value="C:extracellular space"/>
    <property type="evidence" value="ECO:0007669"/>
    <property type="project" value="TreeGrafter"/>
</dbReference>
<dbReference type="EMBL" id="GDIQ01070474">
    <property type="protein sequence ID" value="JAN24263.1"/>
    <property type="molecule type" value="Transcribed_RNA"/>
</dbReference>
<keyword evidence="3" id="KW-0217">Developmental protein</keyword>
<accession>A0A0P6E002</accession>
<evidence type="ECO:0000256" key="1">
    <source>
        <dbReference type="ARBA" id="ARBA00004613"/>
    </source>
</evidence>
<dbReference type="InterPro" id="IPR006761">
    <property type="entry name" value="Tsg"/>
</dbReference>
<proteinExistence type="inferred from homology"/>
<evidence type="ECO:0000313" key="12">
    <source>
        <dbReference type="EMBL" id="KZS21104.1"/>
    </source>
</evidence>
<comment type="similarity">
    <text evidence="2">Belongs to the twisted gastrulation protein family.</text>
</comment>
<organism evidence="11">
    <name type="scientific">Daphnia magna</name>
    <dbReference type="NCBI Taxonomy" id="35525"/>
    <lineage>
        <taxon>Eukaryota</taxon>
        <taxon>Metazoa</taxon>
        <taxon>Ecdysozoa</taxon>
        <taxon>Arthropoda</taxon>
        <taxon>Crustacea</taxon>
        <taxon>Branchiopoda</taxon>
        <taxon>Diplostraca</taxon>
        <taxon>Cladocera</taxon>
        <taxon>Anomopoda</taxon>
        <taxon>Daphniidae</taxon>
        <taxon>Daphnia</taxon>
    </lineage>
</organism>
<reference evidence="11" key="1">
    <citation type="submission" date="2015-10" db="EMBL/GenBank/DDBJ databases">
        <title>EvidentialGene: Evidence-directed Construction of Complete mRNA Transcriptomes without Genomes.</title>
        <authorList>
            <person name="Gilbert D.G."/>
        </authorList>
    </citation>
    <scope>NUCLEOTIDE SEQUENCE</scope>
</reference>
<dbReference type="OrthoDB" id="10037323at2759"/>
<evidence type="ECO:0000256" key="5">
    <source>
        <dbReference type="ARBA" id="ARBA00022729"/>
    </source>
</evidence>
<feature type="domain" description="Tsg C-terminal" evidence="9">
    <location>
        <begin position="91"/>
        <end position="217"/>
    </location>
</feature>
<dbReference type="InterPro" id="IPR057635">
    <property type="entry name" value="Tsg_N"/>
</dbReference>
<feature type="domain" description="Tsg N-terminal" evidence="10">
    <location>
        <begin position="31"/>
        <end position="87"/>
    </location>
</feature>
<keyword evidence="6" id="KW-0325">Glycoprotein</keyword>
<evidence type="ECO:0000259" key="9">
    <source>
        <dbReference type="Pfam" id="PF04668"/>
    </source>
</evidence>
<evidence type="ECO:0000256" key="3">
    <source>
        <dbReference type="ARBA" id="ARBA00022473"/>
    </source>
</evidence>
<dbReference type="Proteomes" id="UP000076858">
    <property type="component" value="Unassembled WGS sequence"/>
</dbReference>
<keyword evidence="4" id="KW-0964">Secreted</keyword>
<evidence type="ECO:0000256" key="8">
    <source>
        <dbReference type="SAM" id="SignalP"/>
    </source>
</evidence>
<sequence length="268" mass="29784">MGPGLTMPKIIISLTFALPLLAIVGFFSVQGCNEAVCASIVSKCMLTQSCKCELRNCTCCKECFSCLDYLYAECCSCVEMCPKPNNTVSELSRKSHVEDLTEPTPDLFSALTDDRDTLQRWLTFTFPVDLDITIFKPKEIKYKTINSEQEVIPLKDLITVNCTVAYMSQCMSWNKCKASCISMGASSYRWFHDGCCECVGHTCINYGINESRCLECPGEEDDNPIEPEAFASEDYENGETGSEKDAKQVTNTEEKVNEKQGEVTAPVA</sequence>
<evidence type="ECO:0000259" key="10">
    <source>
        <dbReference type="Pfam" id="PF23782"/>
    </source>
</evidence>
<comment type="subcellular location">
    <subcellularLocation>
        <location evidence="1">Secreted</location>
    </subcellularLocation>
</comment>
<feature type="compositionally biased region" description="Basic and acidic residues" evidence="7">
    <location>
        <begin position="241"/>
        <end position="261"/>
    </location>
</feature>
<evidence type="ECO:0000256" key="4">
    <source>
        <dbReference type="ARBA" id="ARBA00022525"/>
    </source>
</evidence>
<dbReference type="Pfam" id="PF23782">
    <property type="entry name" value="Tsg_N"/>
    <property type="match status" value="1"/>
</dbReference>
<keyword evidence="13" id="KW-1185">Reference proteome</keyword>
<dbReference type="EMBL" id="LRGB01000084">
    <property type="protein sequence ID" value="KZS21104.1"/>
    <property type="molecule type" value="Genomic_DNA"/>
</dbReference>
<evidence type="ECO:0000256" key="7">
    <source>
        <dbReference type="SAM" id="MobiDB-lite"/>
    </source>
</evidence>
<name>A0A0P6E002_9CRUS</name>
<evidence type="ECO:0000313" key="11">
    <source>
        <dbReference type="EMBL" id="JAN24263.1"/>
    </source>
</evidence>
<evidence type="ECO:0000256" key="2">
    <source>
        <dbReference type="ARBA" id="ARBA00010047"/>
    </source>
</evidence>
<dbReference type="PANTHER" id="PTHR12312:SF16">
    <property type="entry name" value="TWISTED GASTRULATION PROTEIN HOMOLOG 1-A-RELATED"/>
    <property type="match status" value="1"/>
</dbReference>
<keyword evidence="5 8" id="KW-0732">Signal</keyword>
<reference evidence="12 13" key="2">
    <citation type="submission" date="2016-03" db="EMBL/GenBank/DDBJ databases">
        <title>EvidentialGene: Evidence-directed Construction of Genes on Genomes.</title>
        <authorList>
            <person name="Gilbert D.G."/>
            <person name="Choi J.-H."/>
            <person name="Mockaitis K."/>
            <person name="Colbourne J."/>
            <person name="Pfrender M."/>
        </authorList>
    </citation>
    <scope>NUCLEOTIDE SEQUENCE [LARGE SCALE GENOMIC DNA]</scope>
    <source>
        <strain evidence="12 13">Xinb3</strain>
        <tissue evidence="12">Complete organism</tissue>
    </source>
</reference>
<dbReference type="GO" id="GO:0030510">
    <property type="term" value="P:regulation of BMP signaling pathway"/>
    <property type="evidence" value="ECO:0007669"/>
    <property type="project" value="TreeGrafter"/>
</dbReference>
<feature type="signal peptide" evidence="8">
    <location>
        <begin position="1"/>
        <end position="22"/>
    </location>
</feature>
<feature type="compositionally biased region" description="Acidic residues" evidence="7">
    <location>
        <begin position="224"/>
        <end position="237"/>
    </location>
</feature>
<dbReference type="AlphaFoldDB" id="A0A0P6E002"/>
<protein>
    <submittedName>
        <fullName evidence="11 12">Twisted gastrulation protein</fullName>
    </submittedName>
</protein>
<dbReference type="InterPro" id="IPR057726">
    <property type="entry name" value="Tsg_C"/>
</dbReference>
<dbReference type="PANTHER" id="PTHR12312">
    <property type="entry name" value="TWISTED GASTRULATION PROTEIN HOMOLOG 1-A-RELATED"/>
    <property type="match status" value="1"/>
</dbReference>
<gene>
    <name evidence="12" type="ORF">APZ42_012242</name>
</gene>
<feature type="chain" id="PRO_5007982409" evidence="8">
    <location>
        <begin position="23"/>
        <end position="268"/>
    </location>
</feature>